<evidence type="ECO:0000313" key="1">
    <source>
        <dbReference type="EMBL" id="KAK3199488.1"/>
    </source>
</evidence>
<dbReference type="AlphaFoldDB" id="A0AAE0A2N7"/>
<sequence length="155" mass="17323">MSCVTSVRFSFLINCGVCCSVIPSRGLRQGDSRPPYLYLRVTQGLSGLISAAVRNDDLKGFQCNKSDLSSCICSLLMTTLCSLVPLRRIVRLFVEYWMSTRERYGNWGNEDVGMGFTNLFVFNRSLMAKQGWCMEPLSPELLKCCEAATTLPVPL</sequence>
<dbReference type="Proteomes" id="UP001281410">
    <property type="component" value="Unassembled WGS sequence"/>
</dbReference>
<evidence type="ECO:0000313" key="2">
    <source>
        <dbReference type="Proteomes" id="UP001281410"/>
    </source>
</evidence>
<dbReference type="EMBL" id="JANJYJ010000007">
    <property type="protein sequence ID" value="KAK3199488.1"/>
    <property type="molecule type" value="Genomic_DNA"/>
</dbReference>
<proteinExistence type="predicted"/>
<comment type="caution">
    <text evidence="1">The sequence shown here is derived from an EMBL/GenBank/DDBJ whole genome shotgun (WGS) entry which is preliminary data.</text>
</comment>
<keyword evidence="2" id="KW-1185">Reference proteome</keyword>
<accession>A0AAE0A2N7</accession>
<reference evidence="1" key="1">
    <citation type="journal article" date="2023" name="Plant J.">
        <title>Genome sequences and population genomics provide insights into the demographic history, inbreeding, and mutation load of two 'living fossil' tree species of Dipteronia.</title>
        <authorList>
            <person name="Feng Y."/>
            <person name="Comes H.P."/>
            <person name="Chen J."/>
            <person name="Zhu S."/>
            <person name="Lu R."/>
            <person name="Zhang X."/>
            <person name="Li P."/>
            <person name="Qiu J."/>
            <person name="Olsen K.M."/>
            <person name="Qiu Y."/>
        </authorList>
    </citation>
    <scope>NUCLEOTIDE SEQUENCE</scope>
    <source>
        <strain evidence="1">NBL</strain>
    </source>
</reference>
<protein>
    <submittedName>
        <fullName evidence="1">Uncharacterized protein</fullName>
    </submittedName>
</protein>
<organism evidence="1 2">
    <name type="scientific">Dipteronia sinensis</name>
    <dbReference type="NCBI Taxonomy" id="43782"/>
    <lineage>
        <taxon>Eukaryota</taxon>
        <taxon>Viridiplantae</taxon>
        <taxon>Streptophyta</taxon>
        <taxon>Embryophyta</taxon>
        <taxon>Tracheophyta</taxon>
        <taxon>Spermatophyta</taxon>
        <taxon>Magnoliopsida</taxon>
        <taxon>eudicotyledons</taxon>
        <taxon>Gunneridae</taxon>
        <taxon>Pentapetalae</taxon>
        <taxon>rosids</taxon>
        <taxon>malvids</taxon>
        <taxon>Sapindales</taxon>
        <taxon>Sapindaceae</taxon>
        <taxon>Hippocastanoideae</taxon>
        <taxon>Acereae</taxon>
        <taxon>Dipteronia</taxon>
    </lineage>
</organism>
<name>A0AAE0A2N7_9ROSI</name>
<gene>
    <name evidence="1" type="ORF">Dsin_022903</name>
</gene>